<sequence length="177" mass="20274">MPASLKAQAYLAAFQEDMQPHFHLVPQAEYQDRTFPLYAVLQIEETSTLLFRNGKSAISYEFCYFDACDTFDAAQLAYYCGILEDMAARYVPWSERSHSYSMLSMVVLTDGVPDKDVLKQLKKYKHEEKRKKAEDGYGWCSNRLCVVDVNTGVCYTNRHGSALANRVKLTTQRVANR</sequence>
<dbReference type="RefSeq" id="WP_216469631.1">
    <property type="nucleotide sequence ID" value="NZ_JAHLQI010000002.1"/>
</dbReference>
<proteinExistence type="predicted"/>
<evidence type="ECO:0000313" key="2">
    <source>
        <dbReference type="EMBL" id="MBU5489982.1"/>
    </source>
</evidence>
<feature type="domain" description="DUF8052" evidence="1">
    <location>
        <begin position="8"/>
        <end position="165"/>
    </location>
</feature>
<dbReference type="EMBL" id="JAHLQI010000002">
    <property type="protein sequence ID" value="MBU5489982.1"/>
    <property type="molecule type" value="Genomic_DNA"/>
</dbReference>
<organism evidence="2 3">
    <name type="scientific">Butyricicoccus intestinisimiae</name>
    <dbReference type="NCBI Taxonomy" id="2841509"/>
    <lineage>
        <taxon>Bacteria</taxon>
        <taxon>Bacillati</taxon>
        <taxon>Bacillota</taxon>
        <taxon>Clostridia</taxon>
        <taxon>Eubacteriales</taxon>
        <taxon>Butyricicoccaceae</taxon>
        <taxon>Butyricicoccus</taxon>
    </lineage>
</organism>
<evidence type="ECO:0000259" key="1">
    <source>
        <dbReference type="Pfam" id="PF26226"/>
    </source>
</evidence>
<name>A0ABS6ERZ0_9FIRM</name>
<dbReference type="Proteomes" id="UP000783588">
    <property type="component" value="Unassembled WGS sequence"/>
</dbReference>
<comment type="caution">
    <text evidence="2">The sequence shown here is derived from an EMBL/GenBank/DDBJ whole genome shotgun (WGS) entry which is preliminary data.</text>
</comment>
<dbReference type="InterPro" id="IPR058365">
    <property type="entry name" value="DUF8052"/>
</dbReference>
<keyword evidence="3" id="KW-1185">Reference proteome</keyword>
<gene>
    <name evidence="2" type="ORF">KQI75_05005</name>
</gene>
<protein>
    <recommendedName>
        <fullName evidence="1">DUF8052 domain-containing protein</fullName>
    </recommendedName>
</protein>
<evidence type="ECO:0000313" key="3">
    <source>
        <dbReference type="Proteomes" id="UP000783588"/>
    </source>
</evidence>
<accession>A0ABS6ERZ0</accession>
<dbReference type="Pfam" id="PF26226">
    <property type="entry name" value="DUF8052"/>
    <property type="match status" value="1"/>
</dbReference>
<reference evidence="2 3" key="1">
    <citation type="submission" date="2021-06" db="EMBL/GenBank/DDBJ databases">
        <authorList>
            <person name="Sun Q."/>
            <person name="Li D."/>
        </authorList>
    </citation>
    <scope>NUCLEOTIDE SEQUENCE [LARGE SCALE GENOMIC DNA]</scope>
    <source>
        <strain evidence="2 3">MSJd-7</strain>
    </source>
</reference>